<organism evidence="1">
    <name type="scientific">Rhizophora mucronata</name>
    <name type="common">Asiatic mangrove</name>
    <dbReference type="NCBI Taxonomy" id="61149"/>
    <lineage>
        <taxon>Eukaryota</taxon>
        <taxon>Viridiplantae</taxon>
        <taxon>Streptophyta</taxon>
        <taxon>Embryophyta</taxon>
        <taxon>Tracheophyta</taxon>
        <taxon>Spermatophyta</taxon>
        <taxon>Magnoliopsida</taxon>
        <taxon>eudicotyledons</taxon>
        <taxon>Gunneridae</taxon>
        <taxon>Pentapetalae</taxon>
        <taxon>rosids</taxon>
        <taxon>fabids</taxon>
        <taxon>Malpighiales</taxon>
        <taxon>Rhizophoraceae</taxon>
        <taxon>Rhizophora</taxon>
    </lineage>
</organism>
<accession>A0A2P2QK22</accession>
<protein>
    <submittedName>
        <fullName evidence="1">Uncharacterized protein</fullName>
    </submittedName>
</protein>
<dbReference type="EMBL" id="GGEC01086753">
    <property type="protein sequence ID" value="MBX67237.1"/>
    <property type="molecule type" value="Transcribed_RNA"/>
</dbReference>
<evidence type="ECO:0000313" key="1">
    <source>
        <dbReference type="EMBL" id="MBX67237.1"/>
    </source>
</evidence>
<proteinExistence type="predicted"/>
<name>A0A2P2QK22_RHIMU</name>
<dbReference type="AlphaFoldDB" id="A0A2P2QK22"/>
<sequence>MNQTYDNDSRHSKQCEITVFFWIHKSLSVFWSRGFSILGEFQADFFLPSFIRPNMTRFLLTIID</sequence>
<reference evidence="1" key="1">
    <citation type="submission" date="2018-02" db="EMBL/GenBank/DDBJ databases">
        <title>Rhizophora mucronata_Transcriptome.</title>
        <authorList>
            <person name="Meera S.P."/>
            <person name="Sreeshan A."/>
            <person name="Augustine A."/>
        </authorList>
    </citation>
    <scope>NUCLEOTIDE SEQUENCE</scope>
    <source>
        <tissue evidence="1">Leaf</tissue>
    </source>
</reference>